<sequence>MVQSTEKPSEIQIIKVIDDLKQGKVKITYAFNYGIQEKQIEEQVVREDGTVDTEIRTVYEYYQYISEAEFDLMLKPFIAELLKQMYKKLEMTILTRLADAQSELPKEITLEE</sequence>
<evidence type="ECO:0000313" key="1">
    <source>
        <dbReference type="EMBL" id="MBB6061882.1"/>
    </source>
</evidence>
<name>A0A841GEB0_9BACT</name>
<reference evidence="1 2" key="1">
    <citation type="submission" date="2020-08" db="EMBL/GenBank/DDBJ databases">
        <title>Genomic Encyclopedia of Type Strains, Phase IV (KMG-IV): sequencing the most valuable type-strain genomes for metagenomic binning, comparative biology and taxonomic classification.</title>
        <authorList>
            <person name="Goeker M."/>
        </authorList>
    </citation>
    <scope>NUCLEOTIDE SEQUENCE [LARGE SCALE GENOMIC DNA]</scope>
    <source>
        <strain evidence="1 2">DSM 13481</strain>
    </source>
</reference>
<comment type="caution">
    <text evidence="1">The sequence shown here is derived from an EMBL/GenBank/DDBJ whole genome shotgun (WGS) entry which is preliminary data.</text>
</comment>
<organism evidence="1 2">
    <name type="scientific">Thermosipho japonicus</name>
    <dbReference type="NCBI Taxonomy" id="90323"/>
    <lineage>
        <taxon>Bacteria</taxon>
        <taxon>Thermotogati</taxon>
        <taxon>Thermotogota</taxon>
        <taxon>Thermotogae</taxon>
        <taxon>Thermotogales</taxon>
        <taxon>Fervidobacteriaceae</taxon>
        <taxon>Thermosipho</taxon>
    </lineage>
</organism>
<protein>
    <submittedName>
        <fullName evidence="1">Uncharacterized protein</fullName>
    </submittedName>
</protein>
<dbReference type="Proteomes" id="UP000555828">
    <property type="component" value="Unassembled WGS sequence"/>
</dbReference>
<proteinExistence type="predicted"/>
<evidence type="ECO:0000313" key="2">
    <source>
        <dbReference type="Proteomes" id="UP000555828"/>
    </source>
</evidence>
<accession>A0A841GEB0</accession>
<keyword evidence="2" id="KW-1185">Reference proteome</keyword>
<dbReference type="RefSeq" id="WP_184618630.1">
    <property type="nucleotide sequence ID" value="NZ_JACHEX010000001.1"/>
</dbReference>
<dbReference type="AlphaFoldDB" id="A0A841GEB0"/>
<gene>
    <name evidence="1" type="ORF">HNP65_000304</name>
</gene>
<dbReference type="EMBL" id="JACHEX010000001">
    <property type="protein sequence ID" value="MBB6061882.1"/>
    <property type="molecule type" value="Genomic_DNA"/>
</dbReference>